<evidence type="ECO:0000256" key="3">
    <source>
        <dbReference type="ARBA" id="ARBA00022449"/>
    </source>
</evidence>
<feature type="transmembrane region" description="Helical" evidence="10">
    <location>
        <begin position="325"/>
        <end position="347"/>
    </location>
</feature>
<dbReference type="STRING" id="309803.CTN_1762"/>
<evidence type="ECO:0000256" key="4">
    <source>
        <dbReference type="ARBA" id="ARBA00022475"/>
    </source>
</evidence>
<keyword evidence="8 10" id="KW-0472">Membrane</keyword>
<keyword evidence="3" id="KW-0050">Antiport</keyword>
<evidence type="ECO:0000256" key="6">
    <source>
        <dbReference type="ARBA" id="ARBA00022989"/>
    </source>
</evidence>
<dbReference type="GO" id="GO:0015297">
    <property type="term" value="F:antiporter activity"/>
    <property type="evidence" value="ECO:0007669"/>
    <property type="project" value="UniProtKB-KW"/>
</dbReference>
<feature type="transmembrane region" description="Helical" evidence="10">
    <location>
        <begin position="143"/>
        <end position="163"/>
    </location>
</feature>
<dbReference type="CDD" id="cd13137">
    <property type="entry name" value="MATE_NorM_like"/>
    <property type="match status" value="1"/>
</dbReference>
<feature type="transmembrane region" description="Helical" evidence="10">
    <location>
        <begin position="37"/>
        <end position="55"/>
    </location>
</feature>
<dbReference type="InterPro" id="IPR002528">
    <property type="entry name" value="MATE_fam"/>
</dbReference>
<evidence type="ECO:0000256" key="2">
    <source>
        <dbReference type="ARBA" id="ARBA00022448"/>
    </source>
</evidence>
<dbReference type="KEGG" id="tna:CTN_1762"/>
<keyword evidence="2" id="KW-0813">Transport</keyword>
<dbReference type="GO" id="GO:0006811">
    <property type="term" value="P:monoatomic ion transport"/>
    <property type="evidence" value="ECO:0007669"/>
    <property type="project" value="UniProtKB-KW"/>
</dbReference>
<comment type="subcellular location">
    <subcellularLocation>
        <location evidence="1">Cell membrane</location>
        <topology evidence="1">Multi-pass membrane protein</topology>
    </subcellularLocation>
</comment>
<dbReference type="GO" id="GO:0042910">
    <property type="term" value="F:xenobiotic transmembrane transporter activity"/>
    <property type="evidence" value="ECO:0007669"/>
    <property type="project" value="InterPro"/>
</dbReference>
<keyword evidence="12" id="KW-1185">Reference proteome</keyword>
<dbReference type="InterPro" id="IPR048279">
    <property type="entry name" value="MdtK-like"/>
</dbReference>
<keyword evidence="7" id="KW-0406">Ion transport</keyword>
<proteinExistence type="predicted"/>
<feature type="transmembrane region" description="Helical" evidence="10">
    <location>
        <begin position="207"/>
        <end position="227"/>
    </location>
</feature>
<feature type="transmembrane region" description="Helical" evidence="10">
    <location>
        <begin position="175"/>
        <end position="195"/>
    </location>
</feature>
<organism evidence="11 12">
    <name type="scientific">Thermotoga neapolitana (strain ATCC 49049 / DSM 4359 / NBRC 107923 / NS-E)</name>
    <dbReference type="NCBI Taxonomy" id="309803"/>
    <lineage>
        <taxon>Bacteria</taxon>
        <taxon>Thermotogati</taxon>
        <taxon>Thermotogota</taxon>
        <taxon>Thermotogae</taxon>
        <taxon>Thermotogales</taxon>
        <taxon>Thermotogaceae</taxon>
        <taxon>Thermotoga</taxon>
    </lineage>
</organism>
<evidence type="ECO:0000256" key="10">
    <source>
        <dbReference type="SAM" id="Phobius"/>
    </source>
</evidence>
<sequence>MVKMRYSLLKNYLSKEEAPKIRKELIKLALPAMGENVLQMLFGMADTAFLGHYSWKAMSGVGLSNQIFWVVQVVLIAASMGVTVTVANALGAGNRRALRTLAWNGIFLALFTGLLLTALTMFSDGLLNIFPNLEDEIRDAAKEYLKIILSGSMGFSIMAVFSAMLRGLSDTRTPMIVTGVTNLLNIFLDYAMIFGKFGFPMWGVRGAAIATVLSRFVGSAILTFVIFKKEEFQLKRGYVFPTWSVQKEILRVGFPTAIENFVFSTGVLLFANVLLMAGAEAYAGHRIGINVESLSFMPAFGISVAITTLAGRYNGMGNRDHVLGVIRQGWILSLLFQVTVGVIIFLFPEPLIRIFTSDPQIVEIAKLPVKIIGLFQFFLATEFTMNGALRGTGNTLPPMIITFISIWAVRLPVAYVMVKYFDLGLLGAWIGMISDIVFRSTLKLAFFLSGKWEKRAALTRERVKELG</sequence>
<keyword evidence="5 10" id="KW-0812">Transmembrane</keyword>
<evidence type="ECO:0000256" key="1">
    <source>
        <dbReference type="ARBA" id="ARBA00004651"/>
    </source>
</evidence>
<dbReference type="EMBL" id="CP000916">
    <property type="protein sequence ID" value="ACM23938.1"/>
    <property type="molecule type" value="Genomic_DNA"/>
</dbReference>
<feature type="transmembrane region" description="Helical" evidence="10">
    <location>
        <begin position="67"/>
        <end position="89"/>
    </location>
</feature>
<evidence type="ECO:0000313" key="12">
    <source>
        <dbReference type="Proteomes" id="UP000000445"/>
    </source>
</evidence>
<name>B9KAF5_THENN</name>
<gene>
    <name evidence="11" type="ordered locus">CTN_1762</name>
</gene>
<dbReference type="Proteomes" id="UP000000445">
    <property type="component" value="Chromosome"/>
</dbReference>
<keyword evidence="4" id="KW-1003">Cell membrane</keyword>
<dbReference type="NCBIfam" id="TIGR00797">
    <property type="entry name" value="matE"/>
    <property type="match status" value="1"/>
</dbReference>
<evidence type="ECO:0000256" key="9">
    <source>
        <dbReference type="ARBA" id="ARBA00031636"/>
    </source>
</evidence>
<dbReference type="InterPro" id="IPR050222">
    <property type="entry name" value="MATE_MdtK"/>
</dbReference>
<keyword evidence="6 10" id="KW-1133">Transmembrane helix</keyword>
<feature type="transmembrane region" description="Helical" evidence="10">
    <location>
        <begin position="295"/>
        <end position="313"/>
    </location>
</feature>
<protein>
    <recommendedName>
        <fullName evidence="9">Multidrug-efflux transporter</fullName>
    </recommendedName>
</protein>
<accession>B9KAF5</accession>
<feature type="transmembrane region" description="Helical" evidence="10">
    <location>
        <begin position="101"/>
        <end position="123"/>
    </location>
</feature>
<evidence type="ECO:0000313" key="11">
    <source>
        <dbReference type="EMBL" id="ACM23938.1"/>
    </source>
</evidence>
<evidence type="ECO:0000256" key="8">
    <source>
        <dbReference type="ARBA" id="ARBA00023136"/>
    </source>
</evidence>
<feature type="transmembrane region" description="Helical" evidence="10">
    <location>
        <begin position="261"/>
        <end position="283"/>
    </location>
</feature>
<dbReference type="PIRSF" id="PIRSF006603">
    <property type="entry name" value="DinF"/>
    <property type="match status" value="1"/>
</dbReference>
<evidence type="ECO:0000256" key="5">
    <source>
        <dbReference type="ARBA" id="ARBA00022692"/>
    </source>
</evidence>
<feature type="transmembrane region" description="Helical" evidence="10">
    <location>
        <begin position="396"/>
        <end position="418"/>
    </location>
</feature>
<dbReference type="HOGENOM" id="CLU_012893_5_3_0"/>
<feature type="transmembrane region" description="Helical" evidence="10">
    <location>
        <begin position="424"/>
        <end position="448"/>
    </location>
</feature>
<dbReference type="AlphaFoldDB" id="B9KAF5"/>
<dbReference type="PANTHER" id="PTHR43298:SF2">
    <property type="entry name" value="FMN_FAD EXPORTER YEEO-RELATED"/>
    <property type="match status" value="1"/>
</dbReference>
<dbReference type="PANTHER" id="PTHR43298">
    <property type="entry name" value="MULTIDRUG RESISTANCE PROTEIN NORM-RELATED"/>
    <property type="match status" value="1"/>
</dbReference>
<feature type="transmembrane region" description="Helical" evidence="10">
    <location>
        <begin position="367"/>
        <end position="389"/>
    </location>
</feature>
<dbReference type="eggNOG" id="COG0534">
    <property type="taxonomic scope" value="Bacteria"/>
</dbReference>
<reference evidence="11 12" key="1">
    <citation type="journal article" date="2009" name="Biosci. Biotechnol. Biochem.">
        <title>WeGAS: a web-based microbial genome annotation system.</title>
        <authorList>
            <person name="Lee D."/>
            <person name="Seo H."/>
            <person name="Park C."/>
            <person name="Park K."/>
        </authorList>
    </citation>
    <scope>NUCLEOTIDE SEQUENCE [LARGE SCALE GENOMIC DNA]</scope>
    <source>
        <strain evidence="12">ATCC 49049 / DSM 4359 / NBRC 107923 / NS-E</strain>
    </source>
</reference>
<dbReference type="Pfam" id="PF01554">
    <property type="entry name" value="MatE"/>
    <property type="match status" value="2"/>
</dbReference>
<evidence type="ECO:0000256" key="7">
    <source>
        <dbReference type="ARBA" id="ARBA00023065"/>
    </source>
</evidence>
<dbReference type="GO" id="GO:0005886">
    <property type="term" value="C:plasma membrane"/>
    <property type="evidence" value="ECO:0007669"/>
    <property type="project" value="UniProtKB-SubCell"/>
</dbReference>